<evidence type="ECO:0000313" key="3">
    <source>
        <dbReference type="Proteomes" id="UP001500466"/>
    </source>
</evidence>
<dbReference type="SUPFAM" id="SSF50475">
    <property type="entry name" value="FMN-binding split barrel"/>
    <property type="match status" value="1"/>
</dbReference>
<dbReference type="Pfam" id="PF01243">
    <property type="entry name" value="PNPOx_N"/>
    <property type="match status" value="1"/>
</dbReference>
<comment type="caution">
    <text evidence="2">The sequence shown here is derived from an EMBL/GenBank/DDBJ whole genome shotgun (WGS) entry which is preliminary data.</text>
</comment>
<dbReference type="Proteomes" id="UP001500466">
    <property type="component" value="Unassembled WGS sequence"/>
</dbReference>
<name>A0ABP9H7I7_9ACTN</name>
<organism evidence="2 3">
    <name type="scientific">Yinghuangia aomiensis</name>
    <dbReference type="NCBI Taxonomy" id="676205"/>
    <lineage>
        <taxon>Bacteria</taxon>
        <taxon>Bacillati</taxon>
        <taxon>Actinomycetota</taxon>
        <taxon>Actinomycetes</taxon>
        <taxon>Kitasatosporales</taxon>
        <taxon>Streptomycetaceae</taxon>
        <taxon>Yinghuangia</taxon>
    </lineage>
</organism>
<accession>A0ABP9H7I7</accession>
<dbReference type="Gene3D" id="2.30.110.10">
    <property type="entry name" value="Electron Transport, Fmn-binding Protein, Chain A"/>
    <property type="match status" value="1"/>
</dbReference>
<evidence type="ECO:0000259" key="1">
    <source>
        <dbReference type="Pfam" id="PF01243"/>
    </source>
</evidence>
<gene>
    <name evidence="2" type="ORF">GCM10023205_28690</name>
</gene>
<protein>
    <recommendedName>
        <fullName evidence="1">Pyridoxamine 5'-phosphate oxidase N-terminal domain-containing protein</fullName>
    </recommendedName>
</protein>
<evidence type="ECO:0000313" key="2">
    <source>
        <dbReference type="EMBL" id="GAA4963138.1"/>
    </source>
</evidence>
<dbReference type="InterPro" id="IPR012349">
    <property type="entry name" value="Split_barrel_FMN-bd"/>
</dbReference>
<dbReference type="EMBL" id="BAABHS010000009">
    <property type="protein sequence ID" value="GAA4963138.1"/>
    <property type="molecule type" value="Genomic_DNA"/>
</dbReference>
<dbReference type="InterPro" id="IPR011576">
    <property type="entry name" value="Pyridox_Oxase_N"/>
</dbReference>
<reference evidence="3" key="1">
    <citation type="journal article" date="2019" name="Int. J. Syst. Evol. Microbiol.">
        <title>The Global Catalogue of Microorganisms (GCM) 10K type strain sequencing project: providing services to taxonomists for standard genome sequencing and annotation.</title>
        <authorList>
            <consortium name="The Broad Institute Genomics Platform"/>
            <consortium name="The Broad Institute Genome Sequencing Center for Infectious Disease"/>
            <person name="Wu L."/>
            <person name="Ma J."/>
        </authorList>
    </citation>
    <scope>NUCLEOTIDE SEQUENCE [LARGE SCALE GENOMIC DNA]</scope>
    <source>
        <strain evidence="3">JCM 17986</strain>
    </source>
</reference>
<keyword evidence="3" id="KW-1185">Reference proteome</keyword>
<dbReference type="RefSeq" id="WP_345675823.1">
    <property type="nucleotide sequence ID" value="NZ_BAABHS010000009.1"/>
</dbReference>
<sequence length="148" mass="16398">MIDPELKAALDTMLGDPEHWVHVGTVTPSGEPHVTPVMLAYDDDHLYLSLTGRTKKANLQKNPKVCVSIAEDGDIAHVIVWGDVELREDAWAQERWEFAMRHILGDEGLDQQRRALSREGTSLGVLTPTRWRIFGLDGPGGAPGYFPA</sequence>
<feature type="domain" description="Pyridoxamine 5'-phosphate oxidase N-terminal" evidence="1">
    <location>
        <begin position="20"/>
        <end position="115"/>
    </location>
</feature>
<proteinExistence type="predicted"/>